<protein>
    <submittedName>
        <fullName evidence="1">Uncharacterized protein</fullName>
    </submittedName>
</protein>
<evidence type="ECO:0000313" key="1">
    <source>
        <dbReference type="EMBL" id="CAK5050339.1"/>
    </source>
</evidence>
<keyword evidence="2" id="KW-1185">Reference proteome</keyword>
<organism evidence="1 2">
    <name type="scientific">Meloidogyne enterolobii</name>
    <name type="common">Root-knot nematode worm</name>
    <name type="synonym">Meloidogyne mayaguensis</name>
    <dbReference type="NCBI Taxonomy" id="390850"/>
    <lineage>
        <taxon>Eukaryota</taxon>
        <taxon>Metazoa</taxon>
        <taxon>Ecdysozoa</taxon>
        <taxon>Nematoda</taxon>
        <taxon>Chromadorea</taxon>
        <taxon>Rhabditida</taxon>
        <taxon>Tylenchina</taxon>
        <taxon>Tylenchomorpha</taxon>
        <taxon>Tylenchoidea</taxon>
        <taxon>Meloidogynidae</taxon>
        <taxon>Meloidogyninae</taxon>
        <taxon>Meloidogyne</taxon>
    </lineage>
</organism>
<dbReference type="Proteomes" id="UP001497535">
    <property type="component" value="Unassembled WGS sequence"/>
</dbReference>
<reference evidence="1" key="1">
    <citation type="submission" date="2023-11" db="EMBL/GenBank/DDBJ databases">
        <authorList>
            <person name="Poullet M."/>
        </authorList>
    </citation>
    <scope>NUCLEOTIDE SEQUENCE</scope>
    <source>
        <strain evidence="1">E1834</strain>
    </source>
</reference>
<sequence>MILEEKIIFGGENFLAFSICAHSPPQPLIIPFFPSPHCERELRAAASRKSPCHYKNTPKSLLSFI</sequence>
<comment type="caution">
    <text evidence="1">The sequence shown here is derived from an EMBL/GenBank/DDBJ whole genome shotgun (WGS) entry which is preliminary data.</text>
</comment>
<gene>
    <name evidence="1" type="ORF">MENTE1834_LOCUS13279</name>
</gene>
<name>A0ACB0YKQ5_MELEN</name>
<accession>A0ACB0YKQ5</accession>
<proteinExistence type="predicted"/>
<evidence type="ECO:0000313" key="2">
    <source>
        <dbReference type="Proteomes" id="UP001497535"/>
    </source>
</evidence>
<dbReference type="EMBL" id="CAVMJV010000014">
    <property type="protein sequence ID" value="CAK5050339.1"/>
    <property type="molecule type" value="Genomic_DNA"/>
</dbReference>